<dbReference type="KEGG" id="mar:MAE_48420"/>
<dbReference type="PaxDb" id="449447-MAE_48420"/>
<feature type="transmembrane region" description="Helical" evidence="1">
    <location>
        <begin position="51"/>
        <end position="73"/>
    </location>
</feature>
<keyword evidence="1" id="KW-0472">Membrane</keyword>
<dbReference type="EnsemblBacteria" id="BAG04664">
    <property type="protein sequence ID" value="BAG04664"/>
    <property type="gene ID" value="MAE_48420"/>
</dbReference>
<dbReference type="EMBL" id="AP009552">
    <property type="protein sequence ID" value="BAG04664.1"/>
    <property type="molecule type" value="Genomic_DNA"/>
</dbReference>
<evidence type="ECO:0000313" key="3">
    <source>
        <dbReference type="Proteomes" id="UP000001510"/>
    </source>
</evidence>
<reference evidence="2 3" key="1">
    <citation type="journal article" date="2007" name="DNA Res.">
        <title>Complete genomic structure of the bloom-forming toxic cyanobacterium Microcystis aeruginosa NIES-843.</title>
        <authorList>
            <person name="Kaneko T."/>
            <person name="Nakajima N."/>
            <person name="Okamoto S."/>
            <person name="Suzuki I."/>
            <person name="Tanabe Y."/>
            <person name="Tamaoki M."/>
            <person name="Nakamura Y."/>
            <person name="Kasai F."/>
            <person name="Watanabe A."/>
            <person name="Kawashima K."/>
            <person name="Kishida Y."/>
            <person name="Ono A."/>
            <person name="Shimizu Y."/>
            <person name="Takahashi C."/>
            <person name="Minami C."/>
            <person name="Fujishiro T."/>
            <person name="Kohara M."/>
            <person name="Katoh M."/>
            <person name="Nakazaki N."/>
            <person name="Nakayama S."/>
            <person name="Yamada M."/>
            <person name="Tabata S."/>
            <person name="Watanabe M.M."/>
        </authorList>
    </citation>
    <scope>NUCLEOTIDE SEQUENCE [LARGE SCALE GENOMIC DNA]</scope>
    <source>
        <strain evidence="3">NIES-843 / IAM M-247</strain>
    </source>
</reference>
<organism evidence="2 3">
    <name type="scientific">Microcystis aeruginosa (strain NIES-843 / IAM M-2473)</name>
    <dbReference type="NCBI Taxonomy" id="449447"/>
    <lineage>
        <taxon>Bacteria</taxon>
        <taxon>Bacillati</taxon>
        <taxon>Cyanobacteriota</taxon>
        <taxon>Cyanophyceae</taxon>
        <taxon>Oscillatoriophycideae</taxon>
        <taxon>Chroococcales</taxon>
        <taxon>Microcystaceae</taxon>
        <taxon>Microcystis</taxon>
    </lineage>
</organism>
<dbReference type="AlphaFoldDB" id="B0JVS1"/>
<keyword evidence="1" id="KW-1133">Transmembrane helix</keyword>
<protein>
    <submittedName>
        <fullName evidence="2">Uncharacterized protein</fullName>
    </submittedName>
</protein>
<keyword evidence="3" id="KW-1185">Reference proteome</keyword>
<dbReference type="Proteomes" id="UP000001510">
    <property type="component" value="Chromosome"/>
</dbReference>
<proteinExistence type="predicted"/>
<evidence type="ECO:0000256" key="1">
    <source>
        <dbReference type="SAM" id="Phobius"/>
    </source>
</evidence>
<sequence length="76" mass="8323">MNGFGNIFFRPTPYPKTRVPVKLAAIISTKAPSKKLSNKPFSNPACLSESVAIPFAIVSLPIYCKMAMIFAPFKNC</sequence>
<name>B0JVS1_MICAN</name>
<gene>
    <name evidence="2" type="ordered locus">MAE_48420</name>
</gene>
<keyword evidence="1" id="KW-0812">Transmembrane</keyword>
<accession>B0JVS1</accession>
<evidence type="ECO:0000313" key="2">
    <source>
        <dbReference type="EMBL" id="BAG04664.1"/>
    </source>
</evidence>
<dbReference type="HOGENOM" id="CLU_2650413_0_0_3"/>